<dbReference type="Gene3D" id="1.10.533.10">
    <property type="entry name" value="Death Domain, Fas"/>
    <property type="match status" value="1"/>
</dbReference>
<dbReference type="SMART" id="SM00248">
    <property type="entry name" value="ANK"/>
    <property type="match status" value="7"/>
</dbReference>
<dbReference type="InterPro" id="IPR013083">
    <property type="entry name" value="Znf_RING/FYVE/PHD"/>
</dbReference>
<dbReference type="Pfam" id="PF12796">
    <property type="entry name" value="Ank_2"/>
    <property type="match status" value="2"/>
</dbReference>
<dbReference type="InterPro" id="IPR002110">
    <property type="entry name" value="Ankyrin_rpt"/>
</dbReference>
<name>A0A6P7TT52_9MOLL</name>
<sequence length="505" mass="56766">MDINEIMKKIFSGDIEAVKIFITEHPDEINQTDSDGKTCLMTACKWGYTDLINLLIDSGAHLDTRDNIYRRTALHYAVSGRQLQAVTILKSRGSDVNVKDRYGDTPLHLAAWRGKECKDIVATLLQTKGESVLEVNQRDDFGRTPLHNACLSSQTDTVGLLLNHVGIDVNVVDDHGNTPLHFAVHFQRSDVVTLILSQDSLKLEVKNDDNRTPLLEAVIQGHLGIMQKLITKGAKINAVDNEGNNCLHLSIKRNVFHSEEEHIDLLDECCNELRTEKRLSGVAIANYLARLGGDFHCKNTDCFTPLDLLQKADLKEKFKRAFPLQCVFCEDEVATEKFLPCKHLLLCKKCSPRKMPKRCPMCGQNITSKSSLVGRQSSKREVQVLADSVVSQMFEDKGVQTDPLSSQSTSQQGESVNLGEEHLHSVAKNLGSKWQQLGRELRIKQVDLDVIKYNYSNDVVEQSFQMLYKWFTSCDPPKRTLGTLKDALNKTECFDALEHLSIDVN</sequence>
<dbReference type="Proteomes" id="UP000515154">
    <property type="component" value="Linkage group LG27"/>
</dbReference>
<evidence type="ECO:0000256" key="6">
    <source>
        <dbReference type="PROSITE-ProRule" id="PRU00023"/>
    </source>
</evidence>
<keyword evidence="3" id="KW-0862">Zinc</keyword>
<dbReference type="PROSITE" id="PS50297">
    <property type="entry name" value="ANK_REP_REGION"/>
    <property type="match status" value="5"/>
</dbReference>
<evidence type="ECO:0000259" key="9">
    <source>
        <dbReference type="PROSITE" id="PS50089"/>
    </source>
</evidence>
<evidence type="ECO:0000313" key="12">
    <source>
        <dbReference type="RefSeq" id="XP_036370299.1"/>
    </source>
</evidence>
<keyword evidence="2 7" id="KW-0863">Zinc-finger</keyword>
<feature type="repeat" description="ANK" evidence="6">
    <location>
        <begin position="209"/>
        <end position="241"/>
    </location>
</feature>
<evidence type="ECO:0000256" key="3">
    <source>
        <dbReference type="ARBA" id="ARBA00022833"/>
    </source>
</evidence>
<dbReference type="Pfam" id="PF00531">
    <property type="entry name" value="Death"/>
    <property type="match status" value="1"/>
</dbReference>
<evidence type="ECO:0000256" key="4">
    <source>
        <dbReference type="ARBA" id="ARBA00022975"/>
    </source>
</evidence>
<dbReference type="Pfam" id="PF00023">
    <property type="entry name" value="Ank"/>
    <property type="match status" value="1"/>
</dbReference>
<dbReference type="GO" id="GO:0008270">
    <property type="term" value="F:zinc ion binding"/>
    <property type="evidence" value="ECO:0007669"/>
    <property type="project" value="UniProtKB-KW"/>
</dbReference>
<dbReference type="SUPFAM" id="SSF47986">
    <property type="entry name" value="DEATH domain"/>
    <property type="match status" value="1"/>
</dbReference>
<organism evidence="10 11">
    <name type="scientific">Octopus sinensis</name>
    <name type="common">East Asian common octopus</name>
    <dbReference type="NCBI Taxonomy" id="2607531"/>
    <lineage>
        <taxon>Eukaryota</taxon>
        <taxon>Metazoa</taxon>
        <taxon>Spiralia</taxon>
        <taxon>Lophotrochozoa</taxon>
        <taxon>Mollusca</taxon>
        <taxon>Cephalopoda</taxon>
        <taxon>Coleoidea</taxon>
        <taxon>Octopodiformes</taxon>
        <taxon>Octopoda</taxon>
        <taxon>Incirrata</taxon>
        <taxon>Octopodidae</taxon>
        <taxon>Octopus</taxon>
    </lineage>
</organism>
<dbReference type="PROSITE" id="PS50088">
    <property type="entry name" value="ANK_REPEAT"/>
    <property type="match status" value="6"/>
</dbReference>
<feature type="repeat" description="ANK" evidence="6">
    <location>
        <begin position="102"/>
        <end position="137"/>
    </location>
</feature>
<dbReference type="InterPro" id="IPR036770">
    <property type="entry name" value="Ankyrin_rpt-contain_sf"/>
</dbReference>
<keyword evidence="4" id="KW-0665">Pyrimidine biosynthesis</keyword>
<feature type="repeat" description="ANK" evidence="6">
    <location>
        <begin position="35"/>
        <end position="67"/>
    </location>
</feature>
<dbReference type="SMART" id="SM00005">
    <property type="entry name" value="DEATH"/>
    <property type="match status" value="1"/>
</dbReference>
<accession>A0A6P7TT52</accession>
<dbReference type="InterPro" id="IPR050745">
    <property type="entry name" value="Multifunctional_regulatory"/>
</dbReference>
<feature type="repeat" description="ANK" evidence="6">
    <location>
        <begin position="141"/>
        <end position="174"/>
    </location>
</feature>
<reference evidence="11 12" key="1">
    <citation type="submission" date="2025-08" db="UniProtKB">
        <authorList>
            <consortium name="RefSeq"/>
        </authorList>
    </citation>
    <scope>IDENTIFICATION</scope>
</reference>
<dbReference type="PROSITE" id="PS50089">
    <property type="entry name" value="ZF_RING_2"/>
    <property type="match status" value="1"/>
</dbReference>
<gene>
    <name evidence="11 12" type="primary">LOC115225283</name>
</gene>
<keyword evidence="1" id="KW-0677">Repeat</keyword>
<dbReference type="Gene3D" id="1.25.40.20">
    <property type="entry name" value="Ankyrin repeat-containing domain"/>
    <property type="match status" value="3"/>
</dbReference>
<dbReference type="RefSeq" id="XP_029652081.1">
    <property type="nucleotide sequence ID" value="XM_029796221.2"/>
</dbReference>
<feature type="domain" description="Death" evidence="8">
    <location>
        <begin position="419"/>
        <end position="504"/>
    </location>
</feature>
<dbReference type="SUPFAM" id="SSF48403">
    <property type="entry name" value="Ankyrin repeat"/>
    <property type="match status" value="1"/>
</dbReference>
<evidence type="ECO:0000256" key="5">
    <source>
        <dbReference type="ARBA" id="ARBA00023043"/>
    </source>
</evidence>
<feature type="repeat" description="ANK" evidence="6">
    <location>
        <begin position="69"/>
        <end position="101"/>
    </location>
</feature>
<dbReference type="SUPFAM" id="SSF57825">
    <property type="entry name" value="Aspartate carbamoyltransferase, Regulatory-chain, C-terminal domain"/>
    <property type="match status" value="1"/>
</dbReference>
<evidence type="ECO:0000313" key="10">
    <source>
        <dbReference type="Proteomes" id="UP000515154"/>
    </source>
</evidence>
<dbReference type="InterPro" id="IPR001841">
    <property type="entry name" value="Znf_RING"/>
</dbReference>
<dbReference type="KEGG" id="osn:115225283"/>
<dbReference type="PROSITE" id="PS50017">
    <property type="entry name" value="DEATH_DOMAIN"/>
    <property type="match status" value="1"/>
</dbReference>
<dbReference type="PANTHER" id="PTHR24189">
    <property type="entry name" value="MYOTROPHIN"/>
    <property type="match status" value="1"/>
</dbReference>
<keyword evidence="10" id="KW-1185">Reference proteome</keyword>
<evidence type="ECO:0000256" key="7">
    <source>
        <dbReference type="PROSITE-ProRule" id="PRU00175"/>
    </source>
</evidence>
<dbReference type="InterPro" id="IPR036792">
    <property type="entry name" value="Asp_carbatrfase_reg_C_sf"/>
</dbReference>
<dbReference type="SUPFAM" id="SSF57850">
    <property type="entry name" value="RING/U-box"/>
    <property type="match status" value="1"/>
</dbReference>
<dbReference type="PANTHER" id="PTHR24189:SF50">
    <property type="entry name" value="ANKYRIN REPEAT AND SOCS BOX PROTEIN 2"/>
    <property type="match status" value="1"/>
</dbReference>
<evidence type="ECO:0000259" key="8">
    <source>
        <dbReference type="PROSITE" id="PS50017"/>
    </source>
</evidence>
<dbReference type="InterPro" id="IPR011029">
    <property type="entry name" value="DEATH-like_dom_sf"/>
</dbReference>
<protein>
    <submittedName>
        <fullName evidence="11 12">E3 ubiquitin-protein ligase MIB1-like</fullName>
    </submittedName>
</protein>
<keyword evidence="2 7" id="KW-0479">Metal-binding</keyword>
<dbReference type="CDD" id="cd01670">
    <property type="entry name" value="Death"/>
    <property type="match status" value="1"/>
</dbReference>
<dbReference type="Gene3D" id="3.30.40.10">
    <property type="entry name" value="Zinc/RING finger domain, C3HC4 (zinc finger)"/>
    <property type="match status" value="1"/>
</dbReference>
<evidence type="ECO:0000256" key="1">
    <source>
        <dbReference type="ARBA" id="ARBA00022737"/>
    </source>
</evidence>
<dbReference type="InterPro" id="IPR000488">
    <property type="entry name" value="Death_dom"/>
</dbReference>
<dbReference type="GO" id="GO:0007165">
    <property type="term" value="P:signal transduction"/>
    <property type="evidence" value="ECO:0007669"/>
    <property type="project" value="InterPro"/>
</dbReference>
<evidence type="ECO:0000256" key="2">
    <source>
        <dbReference type="ARBA" id="ARBA00022771"/>
    </source>
</evidence>
<evidence type="ECO:0000313" key="11">
    <source>
        <dbReference type="RefSeq" id="XP_029652081.1"/>
    </source>
</evidence>
<dbReference type="Pfam" id="PF13920">
    <property type="entry name" value="zf-C3HC4_3"/>
    <property type="match status" value="1"/>
</dbReference>
<dbReference type="GO" id="GO:0006221">
    <property type="term" value="P:pyrimidine nucleotide biosynthetic process"/>
    <property type="evidence" value="ECO:0007669"/>
    <property type="project" value="UniProtKB-KW"/>
</dbReference>
<proteinExistence type="predicted"/>
<dbReference type="RefSeq" id="XP_036370299.1">
    <property type="nucleotide sequence ID" value="XM_036514406.1"/>
</dbReference>
<feature type="domain" description="RING-type" evidence="9">
    <location>
        <begin position="326"/>
        <end position="362"/>
    </location>
</feature>
<feature type="repeat" description="ANK" evidence="6">
    <location>
        <begin position="175"/>
        <end position="208"/>
    </location>
</feature>
<dbReference type="AlphaFoldDB" id="A0A6P7TT52"/>
<keyword evidence="5 6" id="KW-0040">ANK repeat</keyword>